<dbReference type="RefSeq" id="WP_193444247.1">
    <property type="nucleotide sequence ID" value="NZ_BSOQ01000004.1"/>
</dbReference>
<name>A0ABZ0ZG43_9HYPH</name>
<keyword evidence="2" id="KW-1185">Reference proteome</keyword>
<sequence length="59" mass="6455">MAEAAKIAVERAQGKSISIDELCARLGITLETALALATEEASRIYGRPMRIEALPDRRQ</sequence>
<evidence type="ECO:0000313" key="1">
    <source>
        <dbReference type="EMBL" id="WQN38399.1"/>
    </source>
</evidence>
<organism evidence="1 2">
    <name type="scientific">Rhizobium indigoferae</name>
    <dbReference type="NCBI Taxonomy" id="158891"/>
    <lineage>
        <taxon>Bacteria</taxon>
        <taxon>Pseudomonadati</taxon>
        <taxon>Pseudomonadota</taxon>
        <taxon>Alphaproteobacteria</taxon>
        <taxon>Hyphomicrobiales</taxon>
        <taxon>Rhizobiaceae</taxon>
        <taxon>Rhizobium/Agrobacterium group</taxon>
        <taxon>Rhizobium</taxon>
    </lineage>
</organism>
<dbReference type="EMBL" id="CP140635">
    <property type="protein sequence ID" value="WQN38399.1"/>
    <property type="molecule type" value="Genomic_DNA"/>
</dbReference>
<gene>
    <name evidence="1" type="ORF">U5G49_003564</name>
</gene>
<proteinExistence type="predicted"/>
<protein>
    <submittedName>
        <fullName evidence="1">Uncharacterized protein</fullName>
    </submittedName>
</protein>
<dbReference type="Proteomes" id="UP001322785">
    <property type="component" value="Chromosome"/>
</dbReference>
<reference evidence="1 2" key="1">
    <citation type="submission" date="2023-12" db="EMBL/GenBank/DDBJ databases">
        <authorList>
            <person name="Menendez E."/>
            <person name="Kaur S."/>
            <person name="Flores-Felix J.D."/>
            <person name="diCenzo G.C."/>
            <person name="Peix A."/>
            <person name="Velazquez E."/>
        </authorList>
    </citation>
    <scope>NUCLEOTIDE SEQUENCE [LARGE SCALE GENOMIC DNA]</scope>
    <source>
        <strain evidence="1 2">CIP 108029</strain>
    </source>
</reference>
<evidence type="ECO:0000313" key="2">
    <source>
        <dbReference type="Proteomes" id="UP001322785"/>
    </source>
</evidence>
<accession>A0ABZ0ZG43</accession>